<organism evidence="3 4">
    <name type="scientific">Atta colombica</name>
    <dbReference type="NCBI Taxonomy" id="520822"/>
    <lineage>
        <taxon>Eukaryota</taxon>
        <taxon>Metazoa</taxon>
        <taxon>Ecdysozoa</taxon>
        <taxon>Arthropoda</taxon>
        <taxon>Hexapoda</taxon>
        <taxon>Insecta</taxon>
        <taxon>Pterygota</taxon>
        <taxon>Neoptera</taxon>
        <taxon>Endopterygota</taxon>
        <taxon>Hymenoptera</taxon>
        <taxon>Apocrita</taxon>
        <taxon>Aculeata</taxon>
        <taxon>Formicoidea</taxon>
        <taxon>Formicidae</taxon>
        <taxon>Myrmicinae</taxon>
        <taxon>Atta</taxon>
    </lineage>
</organism>
<evidence type="ECO:0000313" key="3">
    <source>
        <dbReference type="EMBL" id="KYM81106.1"/>
    </source>
</evidence>
<feature type="region of interest" description="Disordered" evidence="1">
    <location>
        <begin position="138"/>
        <end position="175"/>
    </location>
</feature>
<name>A0A195B995_9HYME</name>
<feature type="compositionally biased region" description="Polar residues" evidence="1">
    <location>
        <begin position="156"/>
        <end position="166"/>
    </location>
</feature>
<sequence>MYLIYRFFTSIIFAMINATIVLYMCQRFFRVMRAHYRIMAEAERFNSVISESRASLNYISSKISEGMDQMKEDIAKELFITDHLTKLNSRVSLLLQRYSELEEGLIELVRMNHNMKSVRIETPIDINEEVKCILMAAKKNQSQQQQQSDHPRTPTKLRTSTNTSTGAKDPQPHNFVTSSKFLTSQSYDTDISNVTFEKQERRAPAYPEVQLLNDPRPAVDIKAIGFRPSWKCET</sequence>
<keyword evidence="4" id="KW-1185">Reference proteome</keyword>
<feature type="transmembrane region" description="Helical" evidence="2">
    <location>
        <begin position="6"/>
        <end position="25"/>
    </location>
</feature>
<evidence type="ECO:0000313" key="4">
    <source>
        <dbReference type="Proteomes" id="UP000078540"/>
    </source>
</evidence>
<dbReference type="EMBL" id="KQ976542">
    <property type="protein sequence ID" value="KYM81106.1"/>
    <property type="molecule type" value="Genomic_DNA"/>
</dbReference>
<dbReference type="OrthoDB" id="7694745at2759"/>
<evidence type="ECO:0000256" key="1">
    <source>
        <dbReference type="SAM" id="MobiDB-lite"/>
    </source>
</evidence>
<proteinExistence type="predicted"/>
<accession>A0A195B995</accession>
<evidence type="ECO:0000256" key="2">
    <source>
        <dbReference type="SAM" id="Phobius"/>
    </source>
</evidence>
<keyword evidence="2" id="KW-1133">Transmembrane helix</keyword>
<keyword evidence="2" id="KW-0812">Transmembrane</keyword>
<protein>
    <submittedName>
        <fullName evidence="3">Uncharacterized protein</fullName>
    </submittedName>
</protein>
<dbReference type="AlphaFoldDB" id="A0A195B995"/>
<keyword evidence="2" id="KW-0472">Membrane</keyword>
<dbReference type="Proteomes" id="UP000078540">
    <property type="component" value="Unassembled WGS sequence"/>
</dbReference>
<dbReference type="KEGG" id="acoc:108688738"/>
<reference evidence="3 4" key="1">
    <citation type="submission" date="2015-09" db="EMBL/GenBank/DDBJ databases">
        <title>Atta colombica WGS genome.</title>
        <authorList>
            <person name="Nygaard S."/>
            <person name="Hu H."/>
            <person name="Boomsma J."/>
            <person name="Zhang G."/>
        </authorList>
    </citation>
    <scope>NUCLEOTIDE SEQUENCE [LARGE SCALE GENOMIC DNA]</scope>
    <source>
        <strain evidence="3">Treedump-2</strain>
        <tissue evidence="3">Whole body</tissue>
    </source>
</reference>
<gene>
    <name evidence="3" type="ORF">ALC53_08448</name>
</gene>